<dbReference type="Pfam" id="PF00672">
    <property type="entry name" value="HAMP"/>
    <property type="match status" value="1"/>
</dbReference>
<feature type="domain" description="Histidine kinase" evidence="12">
    <location>
        <begin position="241"/>
        <end position="455"/>
    </location>
</feature>
<keyword evidence="5" id="KW-0808">Transferase</keyword>
<dbReference type="InterPro" id="IPR036097">
    <property type="entry name" value="HisK_dim/P_sf"/>
</dbReference>
<dbReference type="SMART" id="SM00387">
    <property type="entry name" value="HATPase_c"/>
    <property type="match status" value="1"/>
</dbReference>
<evidence type="ECO:0000256" key="6">
    <source>
        <dbReference type="ARBA" id="ARBA00022692"/>
    </source>
</evidence>
<evidence type="ECO:0000256" key="7">
    <source>
        <dbReference type="ARBA" id="ARBA00022777"/>
    </source>
</evidence>
<keyword evidence="15" id="KW-1185">Reference proteome</keyword>
<dbReference type="Proteomes" id="UP000054010">
    <property type="component" value="Unassembled WGS sequence"/>
</dbReference>
<dbReference type="CDD" id="cd00082">
    <property type="entry name" value="HisKA"/>
    <property type="match status" value="1"/>
</dbReference>
<evidence type="ECO:0000256" key="1">
    <source>
        <dbReference type="ARBA" id="ARBA00000085"/>
    </source>
</evidence>
<evidence type="ECO:0000256" key="5">
    <source>
        <dbReference type="ARBA" id="ARBA00022679"/>
    </source>
</evidence>
<gene>
    <name evidence="14" type="ORF">OSCT_0102</name>
</gene>
<comment type="subcellular location">
    <subcellularLocation>
        <location evidence="2">Membrane</location>
    </subcellularLocation>
</comment>
<dbReference type="PROSITE" id="PS50109">
    <property type="entry name" value="HIS_KIN"/>
    <property type="match status" value="1"/>
</dbReference>
<comment type="catalytic activity">
    <reaction evidence="1">
        <text>ATP + protein L-histidine = ADP + protein N-phospho-L-histidine.</text>
        <dbReference type="EC" id="2.7.13.3"/>
    </reaction>
</comment>
<evidence type="ECO:0000256" key="9">
    <source>
        <dbReference type="ARBA" id="ARBA00023012"/>
    </source>
</evidence>
<dbReference type="GO" id="GO:0000155">
    <property type="term" value="F:phosphorelay sensor kinase activity"/>
    <property type="evidence" value="ECO:0007669"/>
    <property type="project" value="InterPro"/>
</dbReference>
<evidence type="ECO:0000313" key="14">
    <source>
        <dbReference type="EMBL" id="EFO81953.1"/>
    </source>
</evidence>
<dbReference type="SUPFAM" id="SSF158472">
    <property type="entry name" value="HAMP domain-like"/>
    <property type="match status" value="1"/>
</dbReference>
<dbReference type="HOGENOM" id="CLU_000445_89_6_0"/>
<dbReference type="PROSITE" id="PS50885">
    <property type="entry name" value="HAMP"/>
    <property type="match status" value="1"/>
</dbReference>
<evidence type="ECO:0000256" key="8">
    <source>
        <dbReference type="ARBA" id="ARBA00022989"/>
    </source>
</evidence>
<evidence type="ECO:0000256" key="10">
    <source>
        <dbReference type="ARBA" id="ARBA00023136"/>
    </source>
</evidence>
<dbReference type="PANTHER" id="PTHR45436">
    <property type="entry name" value="SENSOR HISTIDINE KINASE YKOH"/>
    <property type="match status" value="1"/>
</dbReference>
<dbReference type="Pfam" id="PF02518">
    <property type="entry name" value="HATPase_c"/>
    <property type="match status" value="1"/>
</dbReference>
<dbReference type="OrthoDB" id="9800372at2"/>
<proteinExistence type="predicted"/>
<organism evidence="14 15">
    <name type="scientific">Oscillochloris trichoides DG-6</name>
    <dbReference type="NCBI Taxonomy" id="765420"/>
    <lineage>
        <taxon>Bacteria</taxon>
        <taxon>Bacillati</taxon>
        <taxon>Chloroflexota</taxon>
        <taxon>Chloroflexia</taxon>
        <taxon>Chloroflexales</taxon>
        <taxon>Chloroflexineae</taxon>
        <taxon>Oscillochloridaceae</taxon>
        <taxon>Oscillochloris</taxon>
    </lineage>
</organism>
<comment type="caution">
    <text evidence="14">The sequence shown here is derived from an EMBL/GenBank/DDBJ whole genome shotgun (WGS) entry which is preliminary data.</text>
</comment>
<accession>E1I9V1</accession>
<sequence length="463" mass="50180">MRSLSSKLVLAFLLTSLVGAVLAAVFVRQLVSVQFDAFVVGQQREFFINRVNDYYAARGSLIDINQWVLERTERHAPDLPDGGLPHPSRFALLFGLADPQGRVLIATKPYQVGELLPANILAAGTPITNNGTLIGVVITPDIKTIRDPDEERYLASTDAALGMAAGITALIALVLGILLARLITSPLRELSAATRRIAAGELGHQVRVRSRDELGQLATQFNQMSADLARAIQLRHQMTADIAHDLRTPLTVLSGYLESLRDQILKPTPERFATLYAEVQILQRLVDDLHTLSLADAGELTLQRHPCPPAQILAHVAETYRHAAEQAGITISDTVASNLPEVVVDDERLCRALGNLVSNAIRHTPAGGQIELRAEQDGDHLLLQVCDNGEGIPTEHLPNIFERLYRADQARQQAGGSGLGLAIVRSIIEAHGGTLGVESAPGAGSRFWVRLPITPASIPQRKD</sequence>
<dbReference type="SUPFAM" id="SSF55874">
    <property type="entry name" value="ATPase domain of HSP90 chaperone/DNA topoisomerase II/histidine kinase"/>
    <property type="match status" value="1"/>
</dbReference>
<reference evidence="14 15" key="1">
    <citation type="journal article" date="2011" name="J. Bacteriol.">
        <title>Draft genome sequence of the anoxygenic filamentous phototrophic bacterium Oscillochloris trichoides subsp. DG-6.</title>
        <authorList>
            <person name="Kuznetsov B.B."/>
            <person name="Ivanovsky R.N."/>
            <person name="Keppen O.I."/>
            <person name="Sukhacheva M.V."/>
            <person name="Bumazhkin B.K."/>
            <person name="Patutina E.O."/>
            <person name="Beletsky A.V."/>
            <person name="Mardanov A.V."/>
            <person name="Baslerov R.V."/>
            <person name="Panteleeva A.N."/>
            <person name="Kolganova T.V."/>
            <person name="Ravin N.V."/>
            <person name="Skryabin K.G."/>
        </authorList>
    </citation>
    <scope>NUCLEOTIDE SEQUENCE [LARGE SCALE GENOMIC DNA]</scope>
    <source>
        <strain evidence="14 15">DG-6</strain>
    </source>
</reference>
<dbReference type="PRINTS" id="PR00344">
    <property type="entry name" value="BCTRLSENSOR"/>
</dbReference>
<evidence type="ECO:0000313" key="15">
    <source>
        <dbReference type="Proteomes" id="UP000054010"/>
    </source>
</evidence>
<dbReference type="Pfam" id="PF00512">
    <property type="entry name" value="HisKA"/>
    <property type="match status" value="1"/>
</dbReference>
<keyword evidence="10 11" id="KW-0472">Membrane</keyword>
<dbReference type="SUPFAM" id="SSF47384">
    <property type="entry name" value="Homodimeric domain of signal transducing histidine kinase"/>
    <property type="match status" value="1"/>
</dbReference>
<dbReference type="eggNOG" id="COG5002">
    <property type="taxonomic scope" value="Bacteria"/>
</dbReference>
<dbReference type="InterPro" id="IPR003661">
    <property type="entry name" value="HisK_dim/P_dom"/>
</dbReference>
<dbReference type="EMBL" id="ADVR01000003">
    <property type="protein sequence ID" value="EFO81953.1"/>
    <property type="molecule type" value="Genomic_DNA"/>
</dbReference>
<evidence type="ECO:0000259" key="13">
    <source>
        <dbReference type="PROSITE" id="PS50885"/>
    </source>
</evidence>
<protein>
    <recommendedName>
        <fullName evidence="3">histidine kinase</fullName>
        <ecNumber evidence="3">2.7.13.3</ecNumber>
    </recommendedName>
</protein>
<dbReference type="AlphaFoldDB" id="E1I9V1"/>
<evidence type="ECO:0000259" key="12">
    <source>
        <dbReference type="PROSITE" id="PS50109"/>
    </source>
</evidence>
<keyword evidence="7 14" id="KW-0418">Kinase</keyword>
<dbReference type="eggNOG" id="COG2770">
    <property type="taxonomic scope" value="Bacteria"/>
</dbReference>
<keyword evidence="8 11" id="KW-1133">Transmembrane helix</keyword>
<evidence type="ECO:0000256" key="11">
    <source>
        <dbReference type="SAM" id="Phobius"/>
    </source>
</evidence>
<keyword evidence="6 11" id="KW-0812">Transmembrane</keyword>
<dbReference type="GO" id="GO:0005886">
    <property type="term" value="C:plasma membrane"/>
    <property type="evidence" value="ECO:0007669"/>
    <property type="project" value="TreeGrafter"/>
</dbReference>
<evidence type="ECO:0000256" key="2">
    <source>
        <dbReference type="ARBA" id="ARBA00004370"/>
    </source>
</evidence>
<dbReference type="InterPro" id="IPR050428">
    <property type="entry name" value="TCS_sensor_his_kinase"/>
</dbReference>
<dbReference type="FunFam" id="3.30.565.10:FF:000006">
    <property type="entry name" value="Sensor histidine kinase WalK"/>
    <property type="match status" value="1"/>
</dbReference>
<name>E1I9V1_9CHLR</name>
<keyword evidence="9" id="KW-0902">Two-component regulatory system</keyword>
<dbReference type="Gene3D" id="1.10.287.130">
    <property type="match status" value="1"/>
</dbReference>
<dbReference type="SMART" id="SM00304">
    <property type="entry name" value="HAMP"/>
    <property type="match status" value="1"/>
</dbReference>
<dbReference type="CDD" id="cd00075">
    <property type="entry name" value="HATPase"/>
    <property type="match status" value="1"/>
</dbReference>
<dbReference type="EC" id="2.7.13.3" evidence="3"/>
<dbReference type="InterPro" id="IPR003594">
    <property type="entry name" value="HATPase_dom"/>
</dbReference>
<dbReference type="InterPro" id="IPR005467">
    <property type="entry name" value="His_kinase_dom"/>
</dbReference>
<dbReference type="CDD" id="cd06225">
    <property type="entry name" value="HAMP"/>
    <property type="match status" value="1"/>
</dbReference>
<dbReference type="STRING" id="765420.OSCT_0102"/>
<evidence type="ECO:0000256" key="3">
    <source>
        <dbReference type="ARBA" id="ARBA00012438"/>
    </source>
</evidence>
<dbReference type="Gene3D" id="3.30.565.10">
    <property type="entry name" value="Histidine kinase-like ATPase, C-terminal domain"/>
    <property type="match status" value="1"/>
</dbReference>
<feature type="transmembrane region" description="Helical" evidence="11">
    <location>
        <begin position="159"/>
        <end position="180"/>
    </location>
</feature>
<dbReference type="PANTHER" id="PTHR45436:SF5">
    <property type="entry name" value="SENSOR HISTIDINE KINASE TRCS"/>
    <property type="match status" value="1"/>
</dbReference>
<evidence type="ECO:0000256" key="4">
    <source>
        <dbReference type="ARBA" id="ARBA00022553"/>
    </source>
</evidence>
<dbReference type="SMART" id="SM00388">
    <property type="entry name" value="HisKA"/>
    <property type="match status" value="1"/>
</dbReference>
<keyword evidence="4" id="KW-0597">Phosphoprotein</keyword>
<dbReference type="InterPro" id="IPR004358">
    <property type="entry name" value="Sig_transdc_His_kin-like_C"/>
</dbReference>
<dbReference type="InterPro" id="IPR036890">
    <property type="entry name" value="HATPase_C_sf"/>
</dbReference>
<feature type="domain" description="HAMP" evidence="13">
    <location>
        <begin position="181"/>
        <end position="233"/>
    </location>
</feature>
<dbReference type="Gene3D" id="6.10.340.10">
    <property type="match status" value="1"/>
</dbReference>
<dbReference type="InterPro" id="IPR003660">
    <property type="entry name" value="HAMP_dom"/>
</dbReference>